<proteinExistence type="predicted"/>
<keyword evidence="1" id="KW-0732">Signal</keyword>
<gene>
    <name evidence="2" type="ORF">AKAW2_50611S</name>
</gene>
<reference evidence="2" key="2">
    <citation type="submission" date="2021-02" db="EMBL/GenBank/DDBJ databases">
        <title>Aspergillus luchuensis mut. kawachii IFO 4304 genome sequence.</title>
        <authorList>
            <person name="Mori K."/>
            <person name="Kadooka C."/>
            <person name="Goto M."/>
            <person name="Futagami T."/>
        </authorList>
    </citation>
    <scope>NUCLEOTIDE SEQUENCE</scope>
    <source>
        <strain evidence="2">IFO 4308</strain>
    </source>
</reference>
<dbReference type="EMBL" id="AP024429">
    <property type="protein sequence ID" value="BCS00270.1"/>
    <property type="molecule type" value="Genomic_DNA"/>
</dbReference>
<evidence type="ECO:0000256" key="1">
    <source>
        <dbReference type="SAM" id="SignalP"/>
    </source>
</evidence>
<sequence length="152" mass="16813">MAMRELLFRLLSSHTAVAIEVEERRTPIFLSQHLEGASVIVYRLNGTGFLLLPMEPGCNRYGAFWSCNSTAPFVGPQFVAQLSCMSPPEMAVVAAFPCVTEGNGLLTPIWPQGPFALLAKDSDKLHCFYPSLKCTGHLRQEVLWLIAEVSEQ</sequence>
<reference evidence="2" key="1">
    <citation type="submission" date="2021-01" db="EMBL/GenBank/DDBJ databases">
        <authorList>
            <consortium name="Aspergillus luchuensis mut. kawachii IFO 4304 genome sequencing consortium"/>
            <person name="Kazuki M."/>
            <person name="Futagami T."/>
        </authorList>
    </citation>
    <scope>NUCLEOTIDE SEQUENCE</scope>
    <source>
        <strain evidence="2">IFO 4308</strain>
    </source>
</reference>
<dbReference type="KEGG" id="aluc:AKAW2_50611S"/>
<dbReference type="RefSeq" id="XP_041544032.1">
    <property type="nucleotide sequence ID" value="XM_041690449.1"/>
</dbReference>
<feature type="chain" id="PRO_5030823490" evidence="1">
    <location>
        <begin position="19"/>
        <end position="152"/>
    </location>
</feature>
<dbReference type="Proteomes" id="UP000661280">
    <property type="component" value="Chromosome 5"/>
</dbReference>
<evidence type="ECO:0000313" key="3">
    <source>
        <dbReference type="Proteomes" id="UP000661280"/>
    </source>
</evidence>
<accession>A0A7R7WCN4</accession>
<name>A0A7R7WCN4_ASPKA</name>
<keyword evidence="3" id="KW-1185">Reference proteome</keyword>
<dbReference type="GeneID" id="64961591"/>
<evidence type="ECO:0000313" key="2">
    <source>
        <dbReference type="EMBL" id="BCS00270.1"/>
    </source>
</evidence>
<protein>
    <submittedName>
        <fullName evidence="2">Uncharacterized protein</fullName>
    </submittedName>
</protein>
<organism evidence="2 3">
    <name type="scientific">Aspergillus kawachii</name>
    <name type="common">White koji mold</name>
    <name type="synonym">Aspergillus awamori var. kawachi</name>
    <dbReference type="NCBI Taxonomy" id="1069201"/>
    <lineage>
        <taxon>Eukaryota</taxon>
        <taxon>Fungi</taxon>
        <taxon>Dikarya</taxon>
        <taxon>Ascomycota</taxon>
        <taxon>Pezizomycotina</taxon>
        <taxon>Eurotiomycetes</taxon>
        <taxon>Eurotiomycetidae</taxon>
        <taxon>Eurotiales</taxon>
        <taxon>Aspergillaceae</taxon>
        <taxon>Aspergillus</taxon>
        <taxon>Aspergillus subgen. Circumdati</taxon>
    </lineage>
</organism>
<feature type="signal peptide" evidence="1">
    <location>
        <begin position="1"/>
        <end position="18"/>
    </location>
</feature>
<dbReference type="AlphaFoldDB" id="A0A7R7WCN4"/>